<keyword evidence="2" id="KW-0786">Thiamine pyrophosphate</keyword>
<dbReference type="FunFam" id="3.40.50.970:FF:000055">
    <property type="entry name" value="2-oxoisovalerate dehydrogenase subunit alpha"/>
    <property type="match status" value="1"/>
</dbReference>
<dbReference type="EMBL" id="ALBS01000074">
    <property type="protein sequence ID" value="EJT51091.1"/>
    <property type="molecule type" value="Genomic_DNA"/>
</dbReference>
<dbReference type="PANTHER" id="PTHR43380">
    <property type="entry name" value="2-OXOISOVALERATE DEHYDROGENASE SUBUNIT ALPHA, MITOCHONDRIAL"/>
    <property type="match status" value="1"/>
</dbReference>
<comment type="similarity">
    <text evidence="2">Belongs to the BCKDHA family.</text>
</comment>
<dbReference type="SUPFAM" id="SSF52518">
    <property type="entry name" value="Thiamin diphosphate-binding fold (THDP-binding)"/>
    <property type="match status" value="1"/>
</dbReference>
<dbReference type="Proteomes" id="UP000002748">
    <property type="component" value="Unassembled WGS sequence"/>
</dbReference>
<gene>
    <name evidence="5" type="ORF">A1Q1_07686</name>
</gene>
<comment type="caution">
    <text evidence="5">The sequence shown here is derived from an EMBL/GenBank/DDBJ whole genome shotgun (WGS) entry which is preliminary data.</text>
</comment>
<evidence type="ECO:0000256" key="2">
    <source>
        <dbReference type="RuleBase" id="RU365014"/>
    </source>
</evidence>
<dbReference type="CDD" id="cd02000">
    <property type="entry name" value="TPP_E1_PDC_ADC_BCADC"/>
    <property type="match status" value="1"/>
</dbReference>
<dbReference type="InterPro" id="IPR050771">
    <property type="entry name" value="Alpha-ketoacid_DH_E1_comp"/>
</dbReference>
<accession>J5TIL7</accession>
<dbReference type="HOGENOM" id="CLU_029393_1_2_1"/>
<proteinExistence type="inferred from homology"/>
<dbReference type="PANTHER" id="PTHR43380:SF1">
    <property type="entry name" value="2-OXOISOVALERATE DEHYDROGENASE SUBUNIT ALPHA, MITOCHONDRIAL"/>
    <property type="match status" value="1"/>
</dbReference>
<evidence type="ECO:0000313" key="6">
    <source>
        <dbReference type="Proteomes" id="UP000002748"/>
    </source>
</evidence>
<feature type="domain" description="Dehydrogenase E1 component" evidence="4">
    <location>
        <begin position="153"/>
        <end position="452"/>
    </location>
</feature>
<dbReference type="KEGG" id="tasa:A1Q1_07686"/>
<dbReference type="AlphaFoldDB" id="J5TIL7"/>
<dbReference type="GO" id="GO:0003863">
    <property type="term" value="F:branched-chain 2-oxo acid dehydrogenase activity"/>
    <property type="evidence" value="ECO:0007669"/>
    <property type="project" value="UniProtKB-EC"/>
</dbReference>
<feature type="region of interest" description="Disordered" evidence="3">
    <location>
        <begin position="19"/>
        <end position="51"/>
    </location>
</feature>
<evidence type="ECO:0000313" key="5">
    <source>
        <dbReference type="EMBL" id="EJT51091.1"/>
    </source>
</evidence>
<dbReference type="InterPro" id="IPR029061">
    <property type="entry name" value="THDP-binding"/>
</dbReference>
<dbReference type="RefSeq" id="XP_014182173.1">
    <property type="nucleotide sequence ID" value="XM_014326698.1"/>
</dbReference>
<dbReference type="InterPro" id="IPR001017">
    <property type="entry name" value="DH_E1"/>
</dbReference>
<protein>
    <recommendedName>
        <fullName evidence="2">2-oxoisovalerate dehydrogenase subunit alpha</fullName>
        <ecNumber evidence="2">1.2.4.4</ecNumber>
    </recommendedName>
    <alternativeName>
        <fullName evidence="2">Branched-chain alpha-keto acid dehydrogenase E1 component alpha chain</fullName>
    </alternativeName>
</protein>
<name>J5TIL7_TRIAS</name>
<dbReference type="Gene3D" id="3.40.50.970">
    <property type="match status" value="1"/>
</dbReference>
<organism evidence="5 6">
    <name type="scientific">Trichosporon asahii var. asahii (strain ATCC 90039 / CBS 2479 / JCM 2466 / KCTC 7840 / NBRC 103889/ NCYC 2677 / UAMH 7654)</name>
    <name type="common">Yeast</name>
    <dbReference type="NCBI Taxonomy" id="1186058"/>
    <lineage>
        <taxon>Eukaryota</taxon>
        <taxon>Fungi</taxon>
        <taxon>Dikarya</taxon>
        <taxon>Basidiomycota</taxon>
        <taxon>Agaricomycotina</taxon>
        <taxon>Tremellomycetes</taxon>
        <taxon>Trichosporonales</taxon>
        <taxon>Trichosporonaceae</taxon>
        <taxon>Trichosporon</taxon>
    </lineage>
</organism>
<dbReference type="VEuPathDB" id="FungiDB:A1Q1_07686"/>
<comment type="catalytic activity">
    <reaction evidence="2">
        <text>N(6)-[(R)-lipoyl]-L-lysyl-[protein] + 3-methyl-2-oxobutanoate + H(+) = N(6)-[(R)-S(8)-2-methylpropanoyldihydrolipoyl]-L-lysyl-[protein] + CO2</text>
        <dbReference type="Rhea" id="RHEA:13457"/>
        <dbReference type="Rhea" id="RHEA-COMP:10474"/>
        <dbReference type="Rhea" id="RHEA-COMP:10497"/>
        <dbReference type="ChEBI" id="CHEBI:11851"/>
        <dbReference type="ChEBI" id="CHEBI:15378"/>
        <dbReference type="ChEBI" id="CHEBI:16526"/>
        <dbReference type="ChEBI" id="CHEBI:83099"/>
        <dbReference type="ChEBI" id="CHEBI:83142"/>
        <dbReference type="EC" id="1.2.4.4"/>
    </reaction>
</comment>
<dbReference type="OrthoDB" id="3845at2759"/>
<comment type="cofactor">
    <cofactor evidence="2">
        <name>thiamine diphosphate</name>
        <dbReference type="ChEBI" id="CHEBI:58937"/>
    </cofactor>
</comment>
<comment type="function">
    <text evidence="2">The branched-chain alpha-keto dehydrogenase complex catalyzes the overall conversion of alpha-keto acids to acyl-CoA and CO(2). It contains multiple copies of three enzymatic components: branched-chain alpha-keto acid decarboxylase (E1), lipoamide acyltransferase (E2) and lipoamide dehydrogenase (E3).</text>
</comment>
<reference evidence="5 6" key="1">
    <citation type="journal article" date="2012" name="Eukaryot. Cell">
        <title>Draft genome sequence of CBS 2479, the standard type strain of Trichosporon asahii.</title>
        <authorList>
            <person name="Yang R.Y."/>
            <person name="Li H.T."/>
            <person name="Zhu H."/>
            <person name="Zhou G.P."/>
            <person name="Wang M."/>
            <person name="Wang L."/>
        </authorList>
    </citation>
    <scope>NUCLEOTIDE SEQUENCE [LARGE SCALE GENOMIC DNA]</scope>
    <source>
        <strain evidence="6">ATCC 90039 / CBS 2479 / JCM 2466 / KCTC 7840 / NCYC 2677 / UAMH 7654</strain>
    </source>
</reference>
<dbReference type="Pfam" id="PF00676">
    <property type="entry name" value="E1_dh"/>
    <property type="match status" value="1"/>
</dbReference>
<dbReference type="EC" id="1.2.4.4" evidence="2"/>
<evidence type="ECO:0000256" key="3">
    <source>
        <dbReference type="SAM" id="MobiDB-lite"/>
    </source>
</evidence>
<keyword evidence="1 2" id="KW-0560">Oxidoreductase</keyword>
<dbReference type="GeneID" id="25991198"/>
<sequence>MLSQRVSRLPTATAARRLRLERGLITGPPPDVPGTHHQTATSTPLPTPTPLPNFVPLPALHRMRSVDDPSTARRGDQELVYVPGSAADRIARVNRMSSPLRRGAHQSWWTADQGWFNAVSSTIPTYRVLNEEGRPVKGGTVPELDKEEALKMYKAMALIPVVDNVLYQSQRQGRISFYMQCSGEEAAVVGSAAAMQPTDEVFGQYAALLYRGMSLQRMMGQCFGNVDDDSSKGRMMPVHYTAPDLGFHTITSPLATQLPQAAGAAYALKTDEARQGDCVICYFGDGAASEGDFHAALNMNAVLGGPCIWFCRNNGFAISTPVIDQYAGDGIAARGPAYGLDTIRVDGNDALAVLAATREARRRAVEGKKGVLVEAMTYRVGHHSTSDDSSKYRSAEEVQEWNTVDNPISRFRNWLVDQKWWSEEEERAMQKANKTEVLKTFNRSEKLPKPKLSEMFNDVWSAPDGENLPEVIAEQKAELGHLLKKYGQTWEPWRKELKRFVEQGEDVMDCEGKAR</sequence>
<evidence type="ECO:0000256" key="1">
    <source>
        <dbReference type="ARBA" id="ARBA00023002"/>
    </source>
</evidence>
<evidence type="ECO:0000259" key="4">
    <source>
        <dbReference type="Pfam" id="PF00676"/>
    </source>
</evidence>
<dbReference type="GO" id="GO:0009083">
    <property type="term" value="P:branched-chain amino acid catabolic process"/>
    <property type="evidence" value="ECO:0007669"/>
    <property type="project" value="TreeGrafter"/>
</dbReference>